<evidence type="ECO:0000313" key="3">
    <source>
        <dbReference type="Proteomes" id="UP000053797"/>
    </source>
</evidence>
<feature type="transmembrane region" description="Helical" evidence="1">
    <location>
        <begin position="44"/>
        <end position="68"/>
    </location>
</feature>
<dbReference type="Proteomes" id="UP000053797">
    <property type="component" value="Unassembled WGS sequence"/>
</dbReference>
<feature type="transmembrane region" description="Helical" evidence="1">
    <location>
        <begin position="117"/>
        <end position="138"/>
    </location>
</feature>
<dbReference type="RefSeq" id="WP_058265228.1">
    <property type="nucleotide sequence ID" value="NZ_FMYN01000002.1"/>
</dbReference>
<feature type="transmembrane region" description="Helical" evidence="1">
    <location>
        <begin position="183"/>
        <end position="201"/>
    </location>
</feature>
<keyword evidence="1" id="KW-1133">Transmembrane helix</keyword>
<keyword evidence="1" id="KW-0472">Membrane</keyword>
<accession>A0A0V8GGP8</accession>
<dbReference type="AlphaFoldDB" id="A0A0V8GGP8"/>
<name>A0A0V8GGP8_9BACL</name>
<gene>
    <name evidence="2" type="ORF">AS033_08805</name>
</gene>
<sequence>MKRSLAFKRLFWFDWRLHGIAMLLPLIMFVALESYVLFNPMLYGIQVIHTAFIPWIAWTVILHFQPIFDEGAYDTLVPYYRKWLVMDILRFLLLYFVGYLVLTGTLLFNGVDIPTIVFLHHIELILLFLFFGMTLILWTKRFEYALSLLLMYTLLEVVTKGQFMPWPHVFQFETNYFDPLYHVKVQFVGILVILFSFMSIAKISKRN</sequence>
<keyword evidence="1" id="KW-0812">Transmembrane</keyword>
<reference evidence="2 3" key="1">
    <citation type="journal article" date="2015" name="Int. J. Syst. Evol. Microbiol.">
        <title>Exiguobacterium enclense sp. nov., isolated from sediment.</title>
        <authorList>
            <person name="Dastager S.G."/>
            <person name="Mawlankar R."/>
            <person name="Sonalkar V.V."/>
            <person name="Thorat M.N."/>
            <person name="Mual P."/>
            <person name="Verma A."/>
            <person name="Krishnamurthi S."/>
            <person name="Tang S.K."/>
            <person name="Li W.J."/>
        </authorList>
    </citation>
    <scope>NUCLEOTIDE SEQUENCE [LARGE SCALE GENOMIC DNA]</scope>
    <source>
        <strain evidence="2 3">NIO-1109</strain>
    </source>
</reference>
<evidence type="ECO:0000256" key="1">
    <source>
        <dbReference type="SAM" id="Phobius"/>
    </source>
</evidence>
<evidence type="ECO:0000313" key="2">
    <source>
        <dbReference type="EMBL" id="KSU49456.1"/>
    </source>
</evidence>
<comment type="caution">
    <text evidence="2">The sequence shown here is derived from an EMBL/GenBank/DDBJ whole genome shotgun (WGS) entry which is preliminary data.</text>
</comment>
<organism evidence="2 3">
    <name type="scientific">Exiguobacterium indicum</name>
    <dbReference type="NCBI Taxonomy" id="296995"/>
    <lineage>
        <taxon>Bacteria</taxon>
        <taxon>Bacillati</taxon>
        <taxon>Bacillota</taxon>
        <taxon>Bacilli</taxon>
        <taxon>Bacillales</taxon>
        <taxon>Bacillales Family XII. Incertae Sedis</taxon>
        <taxon>Exiguobacterium</taxon>
    </lineage>
</organism>
<feature type="transmembrane region" description="Helical" evidence="1">
    <location>
        <begin position="88"/>
        <end position="111"/>
    </location>
</feature>
<dbReference type="EMBL" id="LNQL01000002">
    <property type="protein sequence ID" value="KSU49456.1"/>
    <property type="molecule type" value="Genomic_DNA"/>
</dbReference>
<feature type="transmembrane region" description="Helical" evidence="1">
    <location>
        <begin position="20"/>
        <end position="38"/>
    </location>
</feature>
<dbReference type="OrthoDB" id="2972085at2"/>
<proteinExistence type="predicted"/>
<protein>
    <submittedName>
        <fullName evidence="2">Uncharacterized protein</fullName>
    </submittedName>
</protein>